<dbReference type="AlphaFoldDB" id="A0A679J4W1"/>
<feature type="transmembrane region" description="Helical" evidence="2">
    <location>
        <begin position="87"/>
        <end position="110"/>
    </location>
</feature>
<name>A0A679J4W1_VARPD</name>
<dbReference type="RefSeq" id="WP_339090441.1">
    <property type="nucleotide sequence ID" value="NZ_LR743507.1"/>
</dbReference>
<protein>
    <submittedName>
        <fullName evidence="3">Uncharacterized protein</fullName>
    </submittedName>
</protein>
<feature type="transmembrane region" description="Helical" evidence="2">
    <location>
        <begin position="58"/>
        <end position="75"/>
    </location>
</feature>
<feature type="transmembrane region" description="Helical" evidence="2">
    <location>
        <begin position="32"/>
        <end position="51"/>
    </location>
</feature>
<keyword evidence="2" id="KW-1133">Transmembrane helix</keyword>
<gene>
    <name evidence="3" type="ORF">VVAX_02828</name>
</gene>
<accession>A0A679J4W1</accession>
<proteinExistence type="predicted"/>
<organism evidence="3">
    <name type="scientific">Variovorax paradoxus</name>
    <dbReference type="NCBI Taxonomy" id="34073"/>
    <lineage>
        <taxon>Bacteria</taxon>
        <taxon>Pseudomonadati</taxon>
        <taxon>Pseudomonadota</taxon>
        <taxon>Betaproteobacteria</taxon>
        <taxon>Burkholderiales</taxon>
        <taxon>Comamonadaceae</taxon>
        <taxon>Variovorax</taxon>
    </lineage>
</organism>
<evidence type="ECO:0000256" key="1">
    <source>
        <dbReference type="SAM" id="MobiDB-lite"/>
    </source>
</evidence>
<feature type="region of interest" description="Disordered" evidence="1">
    <location>
        <begin position="121"/>
        <end position="140"/>
    </location>
</feature>
<dbReference type="EMBL" id="LR743507">
    <property type="protein sequence ID" value="CAA2104555.1"/>
    <property type="molecule type" value="Genomic_DNA"/>
</dbReference>
<keyword evidence="2" id="KW-0472">Membrane</keyword>
<reference evidence="3" key="1">
    <citation type="submission" date="2019-12" db="EMBL/GenBank/DDBJ databases">
        <authorList>
            <person name="Cremers G."/>
        </authorList>
    </citation>
    <scope>NUCLEOTIDE SEQUENCE</scope>
    <source>
        <strain evidence="3">Vvax</strain>
    </source>
</reference>
<evidence type="ECO:0000256" key="2">
    <source>
        <dbReference type="SAM" id="Phobius"/>
    </source>
</evidence>
<sequence length="140" mass="15142">MTFKTLGWLLVLFFAWLAGFVGTALALVAGAAWAIGLLAVVWGLFLLSVALRRVPLRDIAWALGVGYGFGVVRWLDVPVAPGLASWLLLGADLLCLLFFALIAPALLALIAGRWAPLPESELPVERPASPDQLRRWAPRD</sequence>
<evidence type="ECO:0000313" key="3">
    <source>
        <dbReference type="EMBL" id="CAA2104555.1"/>
    </source>
</evidence>
<keyword evidence="2" id="KW-0812">Transmembrane</keyword>